<dbReference type="Proteomes" id="UP000053820">
    <property type="component" value="Unassembled WGS sequence"/>
</dbReference>
<dbReference type="SUPFAM" id="SSF48452">
    <property type="entry name" value="TPR-like"/>
    <property type="match status" value="2"/>
</dbReference>
<dbReference type="Pfam" id="PF10300">
    <property type="entry name" value="Iml2-TPR_39"/>
    <property type="match status" value="1"/>
</dbReference>
<evidence type="ECO:0000256" key="1">
    <source>
        <dbReference type="SAM" id="MobiDB-lite"/>
    </source>
</evidence>
<proteinExistence type="predicted"/>
<feature type="region of interest" description="Disordered" evidence="1">
    <location>
        <begin position="157"/>
        <end position="183"/>
    </location>
</feature>
<sequence>MSGGQETEESLRLASEGFDLLFANDLDAAIDVFGAEGQEESPFHLMGLGVCAFLKAALGMEPDLMEEAGECLALSEAGAKKMIKLAKASNSPHRLQPGLEWEVIHTDAVVLLGLTHVLSESYRGYLQCLYELNSAHSKFTKLFKTLYPNGLDAYATPGQTPIPSRKGSRGSLQSSATQSTSSSVAASRSPGFFARWGFTSATPAPPVLGTIANPPNGPVEELILSGAAFGYGLFNLVLSLLPAKIRSVVGFLGFNHDRQLALQALAVSAARTDVHAVFSGLVLMTYYGVILLVSGYQADEAHIVKQYKGIVNRVAERYPKGALWILNKAKIQRMTKDAEGAIKTLKDGLEPDRQQSFPQADTLLAFELAWTLLGFRRYEECAETFLELTRMNSWSHATYRFIAAGCYFSIQDFDQAQKLLDKIPESMKKRRNRNMPTEVYIRKKLAFYKKKQERRGGNPERFVEAIKISPAEEFAIFWNTHAHIEEATALAHIKELSALTPPVGIESEYMKSPPTSESSTETVVDLDTPDELAIRSLILGIVHRTLGDYDASRALLNDTLKHHPNVDISTWVGGVAWFELTVLEMKAGEREAAEAEDEEATIKIWERVFKVAKEALGQAHALCTREIDLSSRLDSRIMMLREEMKIKRGMVGIPEE</sequence>
<evidence type="ECO:0000313" key="2">
    <source>
        <dbReference type="EMBL" id="KIJ59698.1"/>
    </source>
</evidence>
<evidence type="ECO:0000313" key="3">
    <source>
        <dbReference type="Proteomes" id="UP000053820"/>
    </source>
</evidence>
<dbReference type="InterPro" id="IPR011990">
    <property type="entry name" value="TPR-like_helical_dom_sf"/>
</dbReference>
<dbReference type="PANTHER" id="PTHR31859">
    <property type="entry name" value="TETRATRICOPEPTIDE REPEAT PROTEIN 39 FAMILY MEMBER"/>
    <property type="match status" value="1"/>
</dbReference>
<keyword evidence="3" id="KW-1185">Reference proteome</keyword>
<name>A0A0C9W1F0_9AGAM</name>
<reference evidence="2 3" key="1">
    <citation type="submission" date="2014-04" db="EMBL/GenBank/DDBJ databases">
        <title>Evolutionary Origins and Diversification of the Mycorrhizal Mutualists.</title>
        <authorList>
            <consortium name="DOE Joint Genome Institute"/>
            <consortium name="Mycorrhizal Genomics Consortium"/>
            <person name="Kohler A."/>
            <person name="Kuo A."/>
            <person name="Nagy L.G."/>
            <person name="Floudas D."/>
            <person name="Copeland A."/>
            <person name="Barry K.W."/>
            <person name="Cichocki N."/>
            <person name="Veneault-Fourrey C."/>
            <person name="LaButti K."/>
            <person name="Lindquist E.A."/>
            <person name="Lipzen A."/>
            <person name="Lundell T."/>
            <person name="Morin E."/>
            <person name="Murat C."/>
            <person name="Riley R."/>
            <person name="Ohm R."/>
            <person name="Sun H."/>
            <person name="Tunlid A."/>
            <person name="Henrissat B."/>
            <person name="Grigoriev I.V."/>
            <person name="Hibbett D.S."/>
            <person name="Martin F."/>
        </authorList>
    </citation>
    <scope>NUCLEOTIDE SEQUENCE [LARGE SCALE GENOMIC DNA]</scope>
    <source>
        <strain evidence="2 3">MD-312</strain>
    </source>
</reference>
<dbReference type="PANTHER" id="PTHR31859:SF1">
    <property type="entry name" value="TETRATRICOPEPTIDE REPEAT PROTEIN 39C"/>
    <property type="match status" value="1"/>
</dbReference>
<protein>
    <recommendedName>
        <fullName evidence="4">Mitochondrial outer membrane protein IML2</fullName>
    </recommendedName>
</protein>
<dbReference type="OrthoDB" id="2154985at2759"/>
<dbReference type="Gene3D" id="1.25.40.10">
    <property type="entry name" value="Tetratricopeptide repeat domain"/>
    <property type="match status" value="1"/>
</dbReference>
<dbReference type="GO" id="GO:0005829">
    <property type="term" value="C:cytosol"/>
    <property type="evidence" value="ECO:0007669"/>
    <property type="project" value="TreeGrafter"/>
</dbReference>
<feature type="compositionally biased region" description="Low complexity" evidence="1">
    <location>
        <begin position="171"/>
        <end position="183"/>
    </location>
</feature>
<evidence type="ECO:0008006" key="4">
    <source>
        <dbReference type="Google" id="ProtNLM"/>
    </source>
</evidence>
<dbReference type="AlphaFoldDB" id="A0A0C9W1F0"/>
<dbReference type="GO" id="GO:0005634">
    <property type="term" value="C:nucleus"/>
    <property type="evidence" value="ECO:0007669"/>
    <property type="project" value="TreeGrafter"/>
</dbReference>
<dbReference type="EMBL" id="KN839882">
    <property type="protein sequence ID" value="KIJ59698.1"/>
    <property type="molecule type" value="Genomic_DNA"/>
</dbReference>
<organism evidence="2 3">
    <name type="scientific">Hydnomerulius pinastri MD-312</name>
    <dbReference type="NCBI Taxonomy" id="994086"/>
    <lineage>
        <taxon>Eukaryota</taxon>
        <taxon>Fungi</taxon>
        <taxon>Dikarya</taxon>
        <taxon>Basidiomycota</taxon>
        <taxon>Agaricomycotina</taxon>
        <taxon>Agaricomycetes</taxon>
        <taxon>Agaricomycetidae</taxon>
        <taxon>Boletales</taxon>
        <taxon>Boletales incertae sedis</taxon>
        <taxon>Leucogyrophana</taxon>
    </lineage>
</organism>
<dbReference type="HOGENOM" id="CLU_023297_0_0_1"/>
<accession>A0A0C9W1F0</accession>
<gene>
    <name evidence="2" type="ORF">HYDPIDRAFT_140301</name>
</gene>
<dbReference type="InterPro" id="IPR019412">
    <property type="entry name" value="IML2/TPR_39"/>
</dbReference>
<dbReference type="GO" id="GO:0005741">
    <property type="term" value="C:mitochondrial outer membrane"/>
    <property type="evidence" value="ECO:0007669"/>
    <property type="project" value="TreeGrafter"/>
</dbReference>